<dbReference type="RefSeq" id="WP_258212190.1">
    <property type="nucleotide sequence ID" value="NZ_JANQBD010000003.1"/>
</dbReference>
<keyword evidence="14" id="KW-1185">Reference proteome</keyword>
<dbReference type="EMBL" id="JANQBD010000003">
    <property type="protein sequence ID" value="MCR8630571.1"/>
    <property type="molecule type" value="Genomic_DNA"/>
</dbReference>
<dbReference type="CDD" id="cd08547">
    <property type="entry name" value="Type_II_cohesin"/>
    <property type="match status" value="1"/>
</dbReference>
<dbReference type="InterPro" id="IPR001119">
    <property type="entry name" value="SLH_dom"/>
</dbReference>
<reference evidence="13 14" key="1">
    <citation type="submission" date="2022-08" db="EMBL/GenBank/DDBJ databases">
        <title>Paenibacillus endoradicis sp. nov., Paenibacillus radicibacter sp. nov and Paenibacillus pararadicis sp. nov., three cold-adapted plant growth-promoting bacteria isolated from root of Larix gmelinii in Great Khingan.</title>
        <authorList>
            <person name="Xue H."/>
        </authorList>
    </citation>
    <scope>NUCLEOTIDE SEQUENCE [LARGE SCALE GENOMIC DNA]</scope>
    <source>
        <strain evidence="13 14">N5-1-1-5</strain>
    </source>
</reference>
<dbReference type="SUPFAM" id="SSF49303">
    <property type="entry name" value="beta-Galactosidase/glucuronidase domain"/>
    <property type="match status" value="1"/>
</dbReference>
<dbReference type="Proteomes" id="UP001300012">
    <property type="component" value="Unassembled WGS sequence"/>
</dbReference>
<evidence type="ECO:0000256" key="6">
    <source>
        <dbReference type="ARBA" id="ARBA00032230"/>
    </source>
</evidence>
<feature type="domain" description="SLH" evidence="12">
    <location>
        <begin position="1636"/>
        <end position="1699"/>
    </location>
</feature>
<dbReference type="Gene3D" id="3.20.20.80">
    <property type="entry name" value="Glycosidases"/>
    <property type="match status" value="1"/>
</dbReference>
<dbReference type="CDD" id="cd00063">
    <property type="entry name" value="FN3"/>
    <property type="match status" value="1"/>
</dbReference>
<dbReference type="InterPro" id="IPR017853">
    <property type="entry name" value="GH"/>
</dbReference>
<dbReference type="Gene3D" id="2.60.40.10">
    <property type="entry name" value="Immunoglobulins"/>
    <property type="match status" value="2"/>
</dbReference>
<dbReference type="Gene3D" id="1.20.1270.90">
    <property type="entry name" value="AF1782-like"/>
    <property type="match status" value="1"/>
</dbReference>
<keyword evidence="9" id="KW-0732">Signal</keyword>
<dbReference type="PROSITE" id="PS51272">
    <property type="entry name" value="SLH"/>
    <property type="match status" value="3"/>
</dbReference>
<feature type="domain" description="SLH" evidence="12">
    <location>
        <begin position="1700"/>
        <end position="1758"/>
    </location>
</feature>
<feature type="compositionally biased region" description="Gly residues" evidence="8">
    <location>
        <begin position="1406"/>
        <end position="1417"/>
    </location>
</feature>
<dbReference type="SUPFAM" id="SSF74650">
    <property type="entry name" value="Galactose mutarotase-like"/>
    <property type="match status" value="1"/>
</dbReference>
<dbReference type="SUPFAM" id="SSF51445">
    <property type="entry name" value="(Trans)glycosidases"/>
    <property type="match status" value="1"/>
</dbReference>
<dbReference type="SUPFAM" id="SSF49785">
    <property type="entry name" value="Galactose-binding domain-like"/>
    <property type="match status" value="2"/>
</dbReference>
<feature type="signal peptide" evidence="9">
    <location>
        <begin position="1"/>
        <end position="27"/>
    </location>
</feature>
<feature type="domain" description="F5/8 type C" evidence="10">
    <location>
        <begin position="942"/>
        <end position="1088"/>
    </location>
</feature>
<evidence type="ECO:0000313" key="14">
    <source>
        <dbReference type="Proteomes" id="UP001300012"/>
    </source>
</evidence>
<dbReference type="InterPro" id="IPR023230">
    <property type="entry name" value="Glyco_hydro_2_CS"/>
</dbReference>
<evidence type="ECO:0000259" key="12">
    <source>
        <dbReference type="PROSITE" id="PS51272"/>
    </source>
</evidence>
<dbReference type="SUPFAM" id="SSF49384">
    <property type="entry name" value="Carbohydrate-binding domain"/>
    <property type="match status" value="1"/>
</dbReference>
<name>A0ABT1YBJ7_9BACL</name>
<dbReference type="InterPro" id="IPR011013">
    <property type="entry name" value="Gal_mutarotase_sf_dom"/>
</dbReference>
<dbReference type="InterPro" id="IPR013783">
    <property type="entry name" value="Ig-like_fold"/>
</dbReference>
<comment type="similarity">
    <text evidence="2 7">Belongs to the glycosyl hydrolase 2 family.</text>
</comment>
<evidence type="ECO:0000256" key="4">
    <source>
        <dbReference type="ARBA" id="ARBA00022801"/>
    </source>
</evidence>
<proteinExistence type="inferred from homology"/>
<comment type="caution">
    <text evidence="13">The sequence shown here is derived from an EMBL/GenBank/DDBJ whole genome shotgun (WGS) entry which is preliminary data.</text>
</comment>
<dbReference type="InterPro" id="IPR004199">
    <property type="entry name" value="B-gal_small/dom_5"/>
</dbReference>
<dbReference type="SMART" id="SM00060">
    <property type="entry name" value="FN3"/>
    <property type="match status" value="1"/>
</dbReference>
<dbReference type="PROSITE" id="PS00719">
    <property type="entry name" value="GLYCOSYL_HYDROL_F2_1"/>
    <property type="match status" value="1"/>
</dbReference>
<accession>A0ABT1YBJ7</accession>
<dbReference type="Pfam" id="PF02929">
    <property type="entry name" value="Bgal_small_N"/>
    <property type="match status" value="1"/>
</dbReference>
<dbReference type="InterPro" id="IPR003961">
    <property type="entry name" value="FN3_dom"/>
</dbReference>
<dbReference type="PRINTS" id="PR00132">
    <property type="entry name" value="GLHYDRLASE2"/>
</dbReference>
<evidence type="ECO:0000256" key="3">
    <source>
        <dbReference type="ARBA" id="ARBA00012756"/>
    </source>
</evidence>
<dbReference type="Pfam" id="PF00395">
    <property type="entry name" value="SLH"/>
    <property type="match status" value="3"/>
</dbReference>
<feature type="region of interest" description="Disordered" evidence="8">
    <location>
        <begin position="1397"/>
        <end position="1439"/>
    </location>
</feature>
<dbReference type="Gene3D" id="2.60.40.680">
    <property type="match status" value="1"/>
</dbReference>
<evidence type="ECO:0000256" key="2">
    <source>
        <dbReference type="ARBA" id="ARBA00007401"/>
    </source>
</evidence>
<dbReference type="PANTHER" id="PTHR46323">
    <property type="entry name" value="BETA-GALACTOSIDASE"/>
    <property type="match status" value="1"/>
</dbReference>
<sequence length="1819" mass="195404">MKARPPKSLLLCLICCALVFSVFPAIAPEKAQAAIEPAPVETQVQYLSGTDKDHTVNWDFFVTNGSKSGSWTTIPVPSMWEMQGFGNLGYGFSTSSEQGLYKRNFNVPASWQGQRVNLVFEGSMTDTDVKINGQSTGAVHQGAFYRFKYDVTDKLVYGQSNLLEATVSKTSANGSVNRAERQSDFWIFGGIYRPVYLEVTPVQAIGRTAINAKADGSFAVDVYVDNITDADKVVAQIQTLDGQNVGAPFTASVGPGITSRRLKTTVANPKLWSAETPNLYKVVVSLQKQGVDIHKTTERFGFRTVEVKQGDGIYVNGVKVIFKGANRAAFWPDSGRTLTPEIDRGDIMLMKEMNMNAVRSSHYPPDKSFLELCDELGMYVIDELTGWQKSYDTTVGTKLVNEMIPRDVNHPSIIFWANGNEGGWNTDLDPMFKSLDPQQRPVLHPWTLNDNIDTDHYENYQSTKEKIEVKPNIFMPTEYLHAMYDGGGGAGLNDYWKLMGDASKPKAAGGFIWALLDEGVKKADGTIDTAGNAAPDGIVGPYREKEGSYFTIKDIFSPVQLTDSDNLEKSFPAGFTGAISLANSYQFKNLNQLKFTWKLLNFNNPSNSELGYTVGESGEAAGPNVAPGAKGLMQLSLPGTWKNNDALTVTVQDETGITITSWTWMIKKAFDFRSRLVDASKGSGTATALEGSSQIVVAAGATVLKFDKATGKLADVRQDGKSVSFNNGPVLAAGTQAFKDIAVSSSGNDQVVQVNYTGNMKYAKWTIHPSGWVDLEYKYNLNGDYDNIGVSFSYPETNVNGISWLGKGPFHVYKNRMRGPSFGVWNKLYSDSTKRWQFPEFNGYYSDTYMAVLKTNQGNITMASKDEHLFLRLFNPVFSYDNADAGGAVALMPIGDISFLDGISGMGNKFDTPAGAGPEGEKNKAAGDYTRTISFKFDTSGVASEPAGDVNLALNKLKDYSTQENASGSAAALAVDGDAITKWASAGATTDFPQWIELDLQTINTIKRLEVVPQGSRAYQYKIEAKQKEEDNYTTIVNRTTNTTGSVTFVDDLAIPVKARFVKLTFTGISPAASTKFASIYEFRVIGPKLFIPAQPTGLNVVTKSDDSIVLNWSSVSSATSYNVFRSTSARDKFVQVNTAPVTSTTFSDTGLNGKKYLYKVVAVNEAGESVPSDAAPAAAMLYGPAKVAAGQSFDLTWAVNGVTQSVYQQVYSHSMVVQFDSTKLNLVSASPLDSKLTVADKRELSPGKVQITTATTGAGSSVSANGELLKFTFSTKAVPQETNAQVSLSNVLLSSTGGSFTLSGMQYEITIQNQALDKTSLLTAIANAQNKLALAVEGEIVGQYPAGSKAVLQTAVDQAGLTANNAAVFQSEVDAAKAKLDAAVAIFEAQIVKRVSSGNSSSPPSGGGGGAGGGGLAPAATAAESKETSAGSISPQVKLDQATGAAQAKIDASTWDRALSEAKADTSAKKTVVVSIQETQGARSYVTQLPAAAVNGSSSNVQLKLATPLATITTPGNLFKESELSVDEVELHVGKVDTSKWDEGLKNQIGSRPVIDLSIHSGGSIIPWSNPNAPITVSIPYSPSASELTDSEHIVIWYVDGQGMPTTVSNGKYDSLTGMVTFSVTHFSTYAVGFVKKTFEDVAALDWAKKQIEVLASKGIVQGTSDHLFAPEEQVSRADFLLLLVRTLELKGTLGSTFADVQSKAYYAEALQVARGLGITQGGDGNLFRPQDPITREDMMVLTERALKAAKKSSSQVAAAQAAPFQDAADISAYAANSVNILVEMGLVQGYNQSIYPQNTTNRAQAAVLMYNIYRLGN</sequence>
<dbReference type="Pfam" id="PF00703">
    <property type="entry name" value="Glyco_hydro_2"/>
    <property type="match status" value="1"/>
</dbReference>
<dbReference type="Pfam" id="PF02837">
    <property type="entry name" value="Glyco_hydro_2_N"/>
    <property type="match status" value="1"/>
</dbReference>
<gene>
    <name evidence="13" type="ORF">NV381_05075</name>
</gene>
<dbReference type="InterPro" id="IPR006103">
    <property type="entry name" value="Glyco_hydro_2_cat"/>
</dbReference>
<dbReference type="PANTHER" id="PTHR46323:SF2">
    <property type="entry name" value="BETA-GALACTOSIDASE"/>
    <property type="match status" value="1"/>
</dbReference>
<protein>
    <recommendedName>
        <fullName evidence="3 7">Beta-galactosidase</fullName>
        <ecNumber evidence="3 7">3.2.1.23</ecNumber>
    </recommendedName>
    <alternativeName>
        <fullName evidence="6 7">Lactase</fullName>
    </alternativeName>
</protein>
<feature type="domain" description="Fibronectin type-III" evidence="11">
    <location>
        <begin position="1095"/>
        <end position="1183"/>
    </location>
</feature>
<evidence type="ECO:0000259" key="10">
    <source>
        <dbReference type="PROSITE" id="PS50022"/>
    </source>
</evidence>
<dbReference type="InterPro" id="IPR006104">
    <property type="entry name" value="Glyco_hydro_2_N"/>
</dbReference>
<evidence type="ECO:0000259" key="11">
    <source>
        <dbReference type="PROSITE" id="PS50853"/>
    </source>
</evidence>
<evidence type="ECO:0000256" key="7">
    <source>
        <dbReference type="RuleBase" id="RU361154"/>
    </source>
</evidence>
<dbReference type="EC" id="3.2.1.23" evidence="3 7"/>
<dbReference type="InterPro" id="IPR008965">
    <property type="entry name" value="CBM2/CBM3_carb-bd_dom_sf"/>
</dbReference>
<dbReference type="Gene3D" id="2.60.120.260">
    <property type="entry name" value="Galactose-binding domain-like"/>
    <property type="match status" value="2"/>
</dbReference>
<dbReference type="Pfam" id="PF00041">
    <property type="entry name" value="fn3"/>
    <property type="match status" value="1"/>
</dbReference>
<dbReference type="InterPro" id="IPR000421">
    <property type="entry name" value="FA58C"/>
</dbReference>
<dbReference type="InterPro" id="IPR006102">
    <property type="entry name" value="Ig-like_GH2"/>
</dbReference>
<dbReference type="Pfam" id="PF02836">
    <property type="entry name" value="Glyco_hydro_2_C"/>
    <property type="match status" value="1"/>
</dbReference>
<dbReference type="SUPFAM" id="SSF49265">
    <property type="entry name" value="Fibronectin type III"/>
    <property type="match status" value="1"/>
</dbReference>
<dbReference type="InterPro" id="IPR036156">
    <property type="entry name" value="Beta-gal/glucu_dom_sf"/>
</dbReference>
<keyword evidence="4 7" id="KW-0378">Hydrolase</keyword>
<evidence type="ECO:0000256" key="1">
    <source>
        <dbReference type="ARBA" id="ARBA00001412"/>
    </source>
</evidence>
<comment type="catalytic activity">
    <reaction evidence="1 7">
        <text>Hydrolysis of terminal non-reducing beta-D-galactose residues in beta-D-galactosides.</text>
        <dbReference type="EC" id="3.2.1.23"/>
    </reaction>
</comment>
<dbReference type="InterPro" id="IPR006101">
    <property type="entry name" value="Glyco_hydro_2"/>
</dbReference>
<dbReference type="Pfam" id="PF00754">
    <property type="entry name" value="F5_F8_type_C"/>
    <property type="match status" value="1"/>
</dbReference>
<feature type="domain" description="SLH" evidence="12">
    <location>
        <begin position="1763"/>
        <end position="1819"/>
    </location>
</feature>
<dbReference type="PROSITE" id="PS50022">
    <property type="entry name" value="FA58C_3"/>
    <property type="match status" value="1"/>
</dbReference>
<dbReference type="Gene3D" id="2.70.98.10">
    <property type="match status" value="1"/>
</dbReference>
<organism evidence="13 14">
    <name type="scientific">Paenibacillus radicis</name>
    <name type="common">ex Xue et al. 2023</name>
    <dbReference type="NCBI Taxonomy" id="2972489"/>
    <lineage>
        <taxon>Bacteria</taxon>
        <taxon>Bacillati</taxon>
        <taxon>Bacillota</taxon>
        <taxon>Bacilli</taxon>
        <taxon>Bacillales</taxon>
        <taxon>Paenibacillaceae</taxon>
        <taxon>Paenibacillus</taxon>
    </lineage>
</organism>
<feature type="chain" id="PRO_5047136094" description="Beta-galactosidase" evidence="9">
    <location>
        <begin position="28"/>
        <end position="1819"/>
    </location>
</feature>
<dbReference type="PROSITE" id="PS50853">
    <property type="entry name" value="FN3"/>
    <property type="match status" value="1"/>
</dbReference>
<dbReference type="InterPro" id="IPR050347">
    <property type="entry name" value="Bact_Beta-galactosidase"/>
</dbReference>
<dbReference type="InterPro" id="IPR036116">
    <property type="entry name" value="FN3_sf"/>
</dbReference>
<dbReference type="InterPro" id="IPR008979">
    <property type="entry name" value="Galactose-bd-like_sf"/>
</dbReference>
<evidence type="ECO:0000313" key="13">
    <source>
        <dbReference type="EMBL" id="MCR8630571.1"/>
    </source>
</evidence>
<evidence type="ECO:0000256" key="5">
    <source>
        <dbReference type="ARBA" id="ARBA00023295"/>
    </source>
</evidence>
<evidence type="ECO:0000256" key="8">
    <source>
        <dbReference type="SAM" id="MobiDB-lite"/>
    </source>
</evidence>
<evidence type="ECO:0000256" key="9">
    <source>
        <dbReference type="SAM" id="SignalP"/>
    </source>
</evidence>
<keyword evidence="5 7" id="KW-0326">Glycosidase</keyword>
<dbReference type="InterPro" id="IPR014718">
    <property type="entry name" value="GH-type_carb-bd"/>
</dbReference>